<dbReference type="Gene3D" id="3.40.630.30">
    <property type="match status" value="1"/>
</dbReference>
<dbReference type="PANTHER" id="PTHR43441:SF2">
    <property type="entry name" value="FAMILY ACETYLTRANSFERASE, PUTATIVE (AFU_ORTHOLOGUE AFUA_7G00850)-RELATED"/>
    <property type="match status" value="1"/>
</dbReference>
<dbReference type="GO" id="GO:0008999">
    <property type="term" value="F:protein-N-terminal-alanine acetyltransferase activity"/>
    <property type="evidence" value="ECO:0007669"/>
    <property type="project" value="TreeGrafter"/>
</dbReference>
<dbReference type="EMBL" id="JACMYH010000001">
    <property type="protein sequence ID" value="MBC2677108.1"/>
    <property type="molecule type" value="Genomic_DNA"/>
</dbReference>
<dbReference type="RefSeq" id="WP_185793225.1">
    <property type="nucleotide sequence ID" value="NZ_JACMYH010000001.1"/>
</dbReference>
<dbReference type="InterPro" id="IPR051908">
    <property type="entry name" value="Ribosomal_N-acetyltransferase"/>
</dbReference>
<proteinExistence type="predicted"/>
<keyword evidence="4" id="KW-1185">Reference proteome</keyword>
<name>A0A7X1G276_9PSED</name>
<organism evidence="3 4">
    <name type="scientific">Pseudomonas baltica</name>
    <dbReference type="NCBI Taxonomy" id="2762576"/>
    <lineage>
        <taxon>Bacteria</taxon>
        <taxon>Pseudomonadati</taxon>
        <taxon>Pseudomonadota</taxon>
        <taxon>Gammaproteobacteria</taxon>
        <taxon>Pseudomonadales</taxon>
        <taxon>Pseudomonadaceae</taxon>
        <taxon>Pseudomonas</taxon>
    </lineage>
</organism>
<gene>
    <name evidence="3" type="ORF">H7993_01780</name>
</gene>
<evidence type="ECO:0000313" key="4">
    <source>
        <dbReference type="Proteomes" id="UP000546173"/>
    </source>
</evidence>
<feature type="region of interest" description="Disordered" evidence="1">
    <location>
        <begin position="1"/>
        <end position="26"/>
    </location>
</feature>
<dbReference type="InterPro" id="IPR000182">
    <property type="entry name" value="GNAT_dom"/>
</dbReference>
<dbReference type="PROSITE" id="PS51186">
    <property type="entry name" value="GNAT"/>
    <property type="match status" value="1"/>
</dbReference>
<keyword evidence="3" id="KW-0808">Transferase</keyword>
<dbReference type="FunFam" id="3.40.630.30:FF:000047">
    <property type="entry name" value="Acetyltransferase, GNAT family"/>
    <property type="match status" value="1"/>
</dbReference>
<dbReference type="Pfam" id="PF13302">
    <property type="entry name" value="Acetyltransf_3"/>
    <property type="match status" value="1"/>
</dbReference>
<dbReference type="SUPFAM" id="SSF55729">
    <property type="entry name" value="Acyl-CoA N-acyltransferases (Nat)"/>
    <property type="match status" value="1"/>
</dbReference>
<dbReference type="PANTHER" id="PTHR43441">
    <property type="entry name" value="RIBOSOMAL-PROTEIN-SERINE ACETYLTRANSFERASE"/>
    <property type="match status" value="1"/>
</dbReference>
<dbReference type="InterPro" id="IPR016181">
    <property type="entry name" value="Acyl_CoA_acyltransferase"/>
</dbReference>
<evidence type="ECO:0000313" key="3">
    <source>
        <dbReference type="EMBL" id="MBC2677108.1"/>
    </source>
</evidence>
<sequence>MPSNQNSRNEHHQPVGHALPEWSPRPRPAHDVIEGRYCRLEPLNAAAHAEELFSGYCQQTDGSDWTYLPVGPFADLDSYRSHLQHAAASQDPQHWAVIDLRTQRAVGTLALMRMDPANGVIEVGHVTFSPLMKRTPLSTEAQYLLMRRVFDELGYRRYEWKCDALNEPSRKAAARLGFSFEGIFRQALVYKGRNRDTAWFSIIDSEWPALRAAFERWLATDNFDAAGQQLTALAAGRQQH</sequence>
<dbReference type="AlphaFoldDB" id="A0A7X1G276"/>
<evidence type="ECO:0000259" key="2">
    <source>
        <dbReference type="PROSITE" id="PS51186"/>
    </source>
</evidence>
<dbReference type="GO" id="GO:1990189">
    <property type="term" value="F:protein N-terminal-serine acetyltransferase activity"/>
    <property type="evidence" value="ECO:0007669"/>
    <property type="project" value="TreeGrafter"/>
</dbReference>
<comment type="caution">
    <text evidence="3">The sequence shown here is derived from an EMBL/GenBank/DDBJ whole genome shotgun (WGS) entry which is preliminary data.</text>
</comment>
<evidence type="ECO:0000256" key="1">
    <source>
        <dbReference type="SAM" id="MobiDB-lite"/>
    </source>
</evidence>
<feature type="domain" description="N-acetyltransferase" evidence="2">
    <location>
        <begin position="38"/>
        <end position="196"/>
    </location>
</feature>
<reference evidence="3 4" key="1">
    <citation type="submission" date="2020-08" db="EMBL/GenBank/DDBJ databases">
        <title>Pseudomonas sp. nov.</title>
        <authorList>
            <person name="Gieschler S."/>
            <person name="Fiedler G."/>
            <person name="Brinks E."/>
            <person name="Boehnlein C."/>
            <person name="Franz C.M.A.P."/>
            <person name="Kabisch J."/>
        </authorList>
    </citation>
    <scope>NUCLEOTIDE SEQUENCE [LARGE SCALE GENOMIC DNA]</scope>
    <source>
        <strain evidence="3 4">MBT-2</strain>
    </source>
</reference>
<accession>A0A7X1G276</accession>
<dbReference type="Proteomes" id="UP000546173">
    <property type="component" value="Unassembled WGS sequence"/>
</dbReference>
<protein>
    <submittedName>
        <fullName evidence="3">GNAT family N-acetyltransferase</fullName>
    </submittedName>
</protein>